<keyword evidence="3" id="KW-1185">Reference proteome</keyword>
<evidence type="ECO:0000313" key="2">
    <source>
        <dbReference type="EMBL" id="MDV6227658.1"/>
    </source>
</evidence>
<comment type="caution">
    <text evidence="2">The sequence shown here is derived from an EMBL/GenBank/DDBJ whole genome shotgun (WGS) entry which is preliminary data.</text>
</comment>
<feature type="region of interest" description="Disordered" evidence="1">
    <location>
        <begin position="140"/>
        <end position="162"/>
    </location>
</feature>
<proteinExistence type="predicted"/>
<protein>
    <submittedName>
        <fullName evidence="2">DUF2793 domain-containing protein</fullName>
    </submittedName>
</protein>
<name>A0ABU4AN30_9HYPH</name>
<dbReference type="EMBL" id="JAWLIP010000007">
    <property type="protein sequence ID" value="MDV6227658.1"/>
    <property type="molecule type" value="Genomic_DNA"/>
</dbReference>
<dbReference type="Proteomes" id="UP001185659">
    <property type="component" value="Unassembled WGS sequence"/>
</dbReference>
<reference evidence="2 3" key="1">
    <citation type="submission" date="2023-10" db="EMBL/GenBank/DDBJ databases">
        <authorList>
            <person name="Venkata Ramana C."/>
            <person name="Sasikala C."/>
            <person name="Dhurka M."/>
        </authorList>
    </citation>
    <scope>NUCLEOTIDE SEQUENCE [LARGE SCALE GENOMIC DNA]</scope>
    <source>
        <strain evidence="2 3">KCTC 32151</strain>
    </source>
</reference>
<evidence type="ECO:0000256" key="1">
    <source>
        <dbReference type="SAM" id="MobiDB-lite"/>
    </source>
</evidence>
<organism evidence="2 3">
    <name type="scientific">Nitratireductor aquimarinus</name>
    <dbReference type="NCBI Taxonomy" id="889300"/>
    <lineage>
        <taxon>Bacteria</taxon>
        <taxon>Pseudomonadati</taxon>
        <taxon>Pseudomonadota</taxon>
        <taxon>Alphaproteobacteria</taxon>
        <taxon>Hyphomicrobiales</taxon>
        <taxon>Phyllobacteriaceae</taxon>
        <taxon>Nitratireductor</taxon>
    </lineage>
</organism>
<evidence type="ECO:0000313" key="3">
    <source>
        <dbReference type="Proteomes" id="UP001185659"/>
    </source>
</evidence>
<accession>A0ABU4AN30</accession>
<dbReference type="InterPro" id="IPR021251">
    <property type="entry name" value="DUF2793"/>
</dbReference>
<dbReference type="RefSeq" id="WP_317561856.1">
    <property type="nucleotide sequence ID" value="NZ_JAWLIP010000007.1"/>
</dbReference>
<sequence length="162" mass="18052">MEQTANLKLPYIMPSQAQKHVTHNEAIRLLDGLVQLAVRDRDLSAPPVSPEEGECHIVAAAATGAWTGWEGQVAYFADGAWMRFAPAAGPGSSTRRVLPPLMAWAGRPSTDFRRARRRSRMQRCSGLERPPMRPTRFLQSWTRRSGRPATLPKGERAAYSTR</sequence>
<gene>
    <name evidence="2" type="ORF">R2G56_15270</name>
</gene>
<dbReference type="Pfam" id="PF10983">
    <property type="entry name" value="DUF2793"/>
    <property type="match status" value="1"/>
</dbReference>